<dbReference type="GO" id="GO:0006355">
    <property type="term" value="P:regulation of DNA-templated transcription"/>
    <property type="evidence" value="ECO:0007669"/>
    <property type="project" value="InterPro"/>
</dbReference>
<keyword evidence="1" id="KW-0547">Nucleotide-binding</keyword>
<evidence type="ECO:0000256" key="5">
    <source>
        <dbReference type="ARBA" id="ARBA00023159"/>
    </source>
</evidence>
<dbReference type="EMBL" id="FR695866">
    <property type="protein sequence ID" value="CBX27507.1"/>
    <property type="molecule type" value="Genomic_DNA"/>
</dbReference>
<gene>
    <name evidence="8" type="ORF">N47_H23290</name>
</gene>
<keyword evidence="6" id="KW-0804">Transcription</keyword>
<dbReference type="InterPro" id="IPR058031">
    <property type="entry name" value="AAA_lid_NorR"/>
</dbReference>
<dbReference type="GO" id="GO:0005524">
    <property type="term" value="F:ATP binding"/>
    <property type="evidence" value="ECO:0007669"/>
    <property type="project" value="UniProtKB-KW"/>
</dbReference>
<dbReference type="Gene3D" id="1.10.10.60">
    <property type="entry name" value="Homeodomain-like"/>
    <property type="match status" value="1"/>
</dbReference>
<dbReference type="Gene3D" id="3.40.50.300">
    <property type="entry name" value="P-loop containing nucleotide triphosphate hydrolases"/>
    <property type="match status" value="1"/>
</dbReference>
<keyword evidence="3" id="KW-0805">Transcription regulation</keyword>
<sequence>MDIDANEFFRQATMRICGSLDIETAMWKALEYLEQFIPLTGMSLVLGEPGMPAVETLAQVSRYKIEKMNKIIPLLPEIGSEVEKHWSSLQDVLIVNKPEMYPSSLNVVSKLIDRPDMALMVLPLKIQDKRLFALITYLIGSGQYESEHAHLLSMLHDPFAIAMSNAFRHHEVLKLKEMLADDNRYLYKEMLRISGDEIIGKDAGLKQVFDMARQVAPVNIPVLLLGETGVGKEVIANAIHYSSPRKNQPFIKVNCGAIPETLIDSELFGHEKGAFTGALFQKRGRFERADKGTILLDEIGELPQEAQVRLLRVLQEKKIERVGGTVPVPVDVRIIAATNRDLKNMVNSNRFREDLWFRLNVFPIKIPPLRERRDDIADLVYYFINRKSVERNISSPPTIDPRAIDQLKAYSWPGNVRELENYVERILIQYQGKNISGPLIFEDTIFKKAESDIFDQPVYSKENDAEGKVILYLKEIAKIIFPQVSSENHTSPADKNEPLDLEEALSLHIRKVLKHTGGKINGPGGAAELLNINPNTLRSKMRKLDLLKKQK</sequence>
<dbReference type="InterPro" id="IPR025944">
    <property type="entry name" value="Sigma_54_int_dom_CS"/>
</dbReference>
<dbReference type="PROSITE" id="PS00676">
    <property type="entry name" value="SIGMA54_INTERACT_2"/>
    <property type="match status" value="1"/>
</dbReference>
<dbReference type="SUPFAM" id="SSF55781">
    <property type="entry name" value="GAF domain-like"/>
    <property type="match status" value="1"/>
</dbReference>
<dbReference type="PROSITE" id="PS50045">
    <property type="entry name" value="SIGMA54_INTERACT_4"/>
    <property type="match status" value="1"/>
</dbReference>
<evidence type="ECO:0000259" key="7">
    <source>
        <dbReference type="PROSITE" id="PS50045"/>
    </source>
</evidence>
<dbReference type="GO" id="GO:0043565">
    <property type="term" value="F:sequence-specific DNA binding"/>
    <property type="evidence" value="ECO:0007669"/>
    <property type="project" value="InterPro"/>
</dbReference>
<dbReference type="Pfam" id="PF25601">
    <property type="entry name" value="AAA_lid_14"/>
    <property type="match status" value="1"/>
</dbReference>
<dbReference type="SMART" id="SM00382">
    <property type="entry name" value="AAA"/>
    <property type="match status" value="1"/>
</dbReference>
<dbReference type="InterPro" id="IPR002078">
    <property type="entry name" value="Sigma_54_int"/>
</dbReference>
<dbReference type="InterPro" id="IPR025943">
    <property type="entry name" value="Sigma_54_int_dom_ATP-bd_2"/>
</dbReference>
<dbReference type="PANTHER" id="PTHR32071">
    <property type="entry name" value="TRANSCRIPTIONAL REGULATORY PROTEIN"/>
    <property type="match status" value="1"/>
</dbReference>
<protein>
    <recommendedName>
        <fullName evidence="7">Sigma-54 factor interaction domain-containing protein</fullName>
    </recommendedName>
</protein>
<dbReference type="InterPro" id="IPR027417">
    <property type="entry name" value="P-loop_NTPase"/>
</dbReference>
<dbReference type="PROSITE" id="PS00688">
    <property type="entry name" value="SIGMA54_INTERACT_3"/>
    <property type="match status" value="1"/>
</dbReference>
<dbReference type="InterPro" id="IPR002197">
    <property type="entry name" value="HTH_Fis"/>
</dbReference>
<dbReference type="InterPro" id="IPR009057">
    <property type="entry name" value="Homeodomain-like_sf"/>
</dbReference>
<dbReference type="Gene3D" id="1.10.8.60">
    <property type="match status" value="1"/>
</dbReference>
<evidence type="ECO:0000256" key="6">
    <source>
        <dbReference type="ARBA" id="ARBA00023163"/>
    </source>
</evidence>
<keyword evidence="5" id="KW-0010">Activator</keyword>
<dbReference type="PROSITE" id="PS00675">
    <property type="entry name" value="SIGMA54_INTERACT_1"/>
    <property type="match status" value="1"/>
</dbReference>
<dbReference type="InterPro" id="IPR003593">
    <property type="entry name" value="AAA+_ATPase"/>
</dbReference>
<accession>E1YAB3</accession>
<keyword evidence="4" id="KW-0238">DNA-binding</keyword>
<dbReference type="PANTHER" id="PTHR32071:SF117">
    <property type="entry name" value="PTS-DEPENDENT DIHYDROXYACETONE KINASE OPERON REGULATORY PROTEIN-RELATED"/>
    <property type="match status" value="1"/>
</dbReference>
<evidence type="ECO:0000256" key="3">
    <source>
        <dbReference type="ARBA" id="ARBA00023015"/>
    </source>
</evidence>
<evidence type="ECO:0000313" key="8">
    <source>
        <dbReference type="EMBL" id="CBX27507.1"/>
    </source>
</evidence>
<dbReference type="Gene3D" id="3.30.450.40">
    <property type="match status" value="1"/>
</dbReference>
<evidence type="ECO:0000256" key="4">
    <source>
        <dbReference type="ARBA" id="ARBA00023125"/>
    </source>
</evidence>
<organism evidence="8">
    <name type="scientific">uncultured Desulfobacterium sp</name>
    <dbReference type="NCBI Taxonomy" id="201089"/>
    <lineage>
        <taxon>Bacteria</taxon>
        <taxon>Pseudomonadati</taxon>
        <taxon>Thermodesulfobacteriota</taxon>
        <taxon>Desulfobacteria</taxon>
        <taxon>Desulfobacterales</taxon>
        <taxon>Desulfobacteriaceae</taxon>
        <taxon>Desulfobacterium</taxon>
        <taxon>environmental samples</taxon>
    </lineage>
</organism>
<reference evidence="8" key="1">
    <citation type="journal article" date="2011" name="Environ. Microbiol.">
        <title>Genomic insights into the metabolic potential of the polycyclic aromatic hydrocarbon degrading sulfate-reducing Deltaproteobacterium N47.</title>
        <authorList>
            <person name="Bergmann F."/>
            <person name="Selesi D."/>
            <person name="Weinmaier T."/>
            <person name="Tischler P."/>
            <person name="Rattei T."/>
            <person name="Meckenstock R.U."/>
        </authorList>
    </citation>
    <scope>NUCLEOTIDE SEQUENCE</scope>
</reference>
<dbReference type="SUPFAM" id="SSF52540">
    <property type="entry name" value="P-loop containing nucleoside triphosphate hydrolases"/>
    <property type="match status" value="1"/>
</dbReference>
<evidence type="ECO:0000256" key="1">
    <source>
        <dbReference type="ARBA" id="ARBA00022741"/>
    </source>
</evidence>
<keyword evidence="2" id="KW-0067">ATP-binding</keyword>
<feature type="domain" description="Sigma-54 factor interaction" evidence="7">
    <location>
        <begin position="198"/>
        <end position="428"/>
    </location>
</feature>
<dbReference type="FunFam" id="3.40.50.300:FF:000006">
    <property type="entry name" value="DNA-binding transcriptional regulator NtrC"/>
    <property type="match status" value="1"/>
</dbReference>
<name>E1YAB3_9BACT</name>
<dbReference type="SUPFAM" id="SSF46689">
    <property type="entry name" value="Homeodomain-like"/>
    <property type="match status" value="1"/>
</dbReference>
<evidence type="ECO:0000256" key="2">
    <source>
        <dbReference type="ARBA" id="ARBA00022840"/>
    </source>
</evidence>
<dbReference type="CDD" id="cd00009">
    <property type="entry name" value="AAA"/>
    <property type="match status" value="1"/>
</dbReference>
<proteinExistence type="predicted"/>
<dbReference type="Pfam" id="PF02954">
    <property type="entry name" value="HTH_8"/>
    <property type="match status" value="1"/>
</dbReference>
<dbReference type="InterPro" id="IPR029016">
    <property type="entry name" value="GAF-like_dom_sf"/>
</dbReference>
<dbReference type="AlphaFoldDB" id="E1YAB3"/>
<dbReference type="Pfam" id="PF00158">
    <property type="entry name" value="Sigma54_activat"/>
    <property type="match status" value="1"/>
</dbReference>
<dbReference type="InterPro" id="IPR025662">
    <property type="entry name" value="Sigma_54_int_dom_ATP-bd_1"/>
</dbReference>